<sequence length="74" mass="8339">MGKRYFDRQAPSQGAPVTMAEQKSHHILVGRLPPKHAEGVTERTRQLYPPHQHKCHTVTFEKGKEIAGHKTIAS</sequence>
<accession>A0A0F7KF87</accession>
<dbReference type="Proteomes" id="UP000034156">
    <property type="component" value="Chromosome"/>
</dbReference>
<evidence type="ECO:0000313" key="3">
    <source>
        <dbReference type="Proteomes" id="UP000034156"/>
    </source>
</evidence>
<evidence type="ECO:0000256" key="1">
    <source>
        <dbReference type="SAM" id="MobiDB-lite"/>
    </source>
</evidence>
<feature type="region of interest" description="Disordered" evidence="1">
    <location>
        <begin position="1"/>
        <end position="22"/>
    </location>
</feature>
<reference evidence="2 3" key="2">
    <citation type="journal article" date="2016" name="Genome Announc.">
        <title>Genome Sequence of Nitrosomonas communis Strain Nm2, a Mesophilic Ammonia-Oxidizing Bacterium Isolated from Mediterranean Soil.</title>
        <authorList>
            <person name="Kozlowski J.A."/>
            <person name="Kits K.D."/>
            <person name="Stein L.Y."/>
        </authorList>
    </citation>
    <scope>NUCLEOTIDE SEQUENCE [LARGE SCALE GENOMIC DNA]</scope>
    <source>
        <strain evidence="2 3">Nm2</strain>
    </source>
</reference>
<dbReference type="KEGG" id="nco:AAW31_06265"/>
<keyword evidence="3" id="KW-1185">Reference proteome</keyword>
<organism evidence="2 3">
    <name type="scientific">Nitrosomonas communis</name>
    <dbReference type="NCBI Taxonomy" id="44574"/>
    <lineage>
        <taxon>Bacteria</taxon>
        <taxon>Pseudomonadati</taxon>
        <taxon>Pseudomonadota</taxon>
        <taxon>Betaproteobacteria</taxon>
        <taxon>Nitrosomonadales</taxon>
        <taxon>Nitrosomonadaceae</taxon>
        <taxon>Nitrosomonas</taxon>
    </lineage>
</organism>
<name>A0A0F7KF87_9PROT</name>
<proteinExistence type="predicted"/>
<protein>
    <submittedName>
        <fullName evidence="2">Uncharacterized protein</fullName>
    </submittedName>
</protein>
<dbReference type="EMBL" id="CP011451">
    <property type="protein sequence ID" value="AKH37509.1"/>
    <property type="molecule type" value="Genomic_DNA"/>
</dbReference>
<gene>
    <name evidence="2" type="ORF">AAW31_06265</name>
</gene>
<reference evidence="3" key="1">
    <citation type="submission" date="2015-05" db="EMBL/GenBank/DDBJ databases">
        <title>Draft genome of Nitrosomonas communis strain Nm2.</title>
        <authorList>
            <person name="Kozlowski J.A."/>
            <person name="Kits K.D."/>
            <person name="Stein L.Y."/>
        </authorList>
    </citation>
    <scope>NUCLEOTIDE SEQUENCE [LARGE SCALE GENOMIC DNA]</scope>
    <source>
        <strain evidence="3">Nm2</strain>
    </source>
</reference>
<dbReference type="AlphaFoldDB" id="A0A0F7KF87"/>
<evidence type="ECO:0000313" key="2">
    <source>
        <dbReference type="EMBL" id="AKH37509.1"/>
    </source>
</evidence>